<dbReference type="EMBL" id="MF768985">
    <property type="protein sequence ID" value="ATU83862.1"/>
    <property type="molecule type" value="Genomic_DNA"/>
</dbReference>
<accession>A0A2D3I661</accession>
<dbReference type="Proteomes" id="UP000267516">
    <property type="component" value="Segment"/>
</dbReference>
<reference evidence="1" key="1">
    <citation type="journal article" date="2018" name="Aquaculture">
        <title>Complete genome sequence of a white spot syndrome virus associated with a disease incursion in Australia.</title>
        <authorList>
            <person name="Oakey J."/>
            <person name="Smith C.S."/>
        </authorList>
    </citation>
    <scope>NUCLEOTIDE SEQUENCE [LARGE SCALE GENOMIC DNA]</scope>
    <source>
        <strain evidence="1">WSSV-AU</strain>
    </source>
</reference>
<organism evidence="1">
    <name type="scientific">White spot syndrome virus</name>
    <dbReference type="NCBI Taxonomy" id="342409"/>
    <lineage>
        <taxon>Viruses</taxon>
        <taxon>Viruses incertae sedis</taxon>
        <taxon>Naldaviricetes</taxon>
        <taxon>Nimaviridae</taxon>
        <taxon>Whispovirus</taxon>
    </lineage>
</organism>
<sequence length="78" mass="9139">MSCSLVRLLLETLHDDSRISCCSFDDGNTVEPLHVSKDMARINWNKQILCRRKVQVFWNLVEVDIVLGVFPWDRFLCL</sequence>
<protein>
    <submittedName>
        <fullName evidence="1">ORF327</fullName>
    </submittedName>
</protein>
<evidence type="ECO:0000313" key="1">
    <source>
        <dbReference type="EMBL" id="ATU83862.1"/>
    </source>
</evidence>
<proteinExistence type="predicted"/>
<name>A0A2D3I661_9VIRU</name>